<dbReference type="Gramene" id="XM_028353705.1">
    <property type="protein sequence ID" value="XP_028209506.1"/>
    <property type="gene ID" value="LOC114392534"/>
</dbReference>
<dbReference type="EMBL" id="KN655265">
    <property type="protein sequence ID" value="KHN24601.1"/>
    <property type="molecule type" value="Genomic_DNA"/>
</dbReference>
<reference evidence="1" key="1">
    <citation type="submission" date="2014-07" db="EMBL/GenBank/DDBJ databases">
        <title>Identification of a novel salt tolerance gene in wild soybean by whole-genome sequencing.</title>
        <authorList>
            <person name="Lam H.-M."/>
            <person name="Qi X."/>
            <person name="Li M.-W."/>
            <person name="Liu X."/>
            <person name="Xie M."/>
            <person name="Ni M."/>
            <person name="Xu X."/>
        </authorList>
    </citation>
    <scope>NUCLEOTIDE SEQUENCE [LARGE SCALE GENOMIC DNA]</scope>
    <source>
        <tissue evidence="1">Root</tissue>
    </source>
</reference>
<dbReference type="AlphaFoldDB" id="A0A0B2QSG8"/>
<evidence type="ECO:0000313" key="3">
    <source>
        <dbReference type="Proteomes" id="UP000289340"/>
    </source>
</evidence>
<sequence length="192" mass="22195">MPCPSSHLRTSHPAPSSSALSSMKLKSLIHTLIVSHMCRIIRAFSKVKAVIVEILKGKKNQSNINFLHHHKKQKMTKKIIFGSFRLHYNWCSSKSSHVIPVPSRVFEGLPKASDTHHDEQYLYEDCHDDDLQLAGYLQWLEEKVHDDKKGSGNEMNEIDKLAELFIADCHEKFKLEKQDSDRRFHEMMARGM</sequence>
<dbReference type="Proteomes" id="UP000289340">
    <property type="component" value="Chromosome 2"/>
</dbReference>
<protein>
    <submittedName>
        <fullName evidence="1">Uncharacterized protein</fullName>
    </submittedName>
</protein>
<organism evidence="1">
    <name type="scientific">Glycine soja</name>
    <name type="common">Wild soybean</name>
    <dbReference type="NCBI Taxonomy" id="3848"/>
    <lineage>
        <taxon>Eukaryota</taxon>
        <taxon>Viridiplantae</taxon>
        <taxon>Streptophyta</taxon>
        <taxon>Embryophyta</taxon>
        <taxon>Tracheophyta</taxon>
        <taxon>Spermatophyta</taxon>
        <taxon>Magnoliopsida</taxon>
        <taxon>eudicotyledons</taxon>
        <taxon>Gunneridae</taxon>
        <taxon>Pentapetalae</taxon>
        <taxon>rosids</taxon>
        <taxon>fabids</taxon>
        <taxon>Fabales</taxon>
        <taxon>Fabaceae</taxon>
        <taxon>Papilionoideae</taxon>
        <taxon>50 kb inversion clade</taxon>
        <taxon>NPAAA clade</taxon>
        <taxon>indigoferoid/millettioid clade</taxon>
        <taxon>Phaseoleae</taxon>
        <taxon>Glycine</taxon>
        <taxon>Glycine subgen. Soja</taxon>
    </lineage>
</organism>
<gene>
    <name evidence="2" type="ORF">D0Y65_004279</name>
    <name evidence="1" type="ORF">glysoja_042865</name>
</gene>
<evidence type="ECO:0000313" key="2">
    <source>
        <dbReference type="EMBL" id="RZC25511.1"/>
    </source>
</evidence>
<keyword evidence="3" id="KW-1185">Reference proteome</keyword>
<dbReference type="Proteomes" id="UP000053555">
    <property type="component" value="Unassembled WGS sequence"/>
</dbReference>
<dbReference type="EMBL" id="QZWG01000002">
    <property type="protein sequence ID" value="RZC25511.1"/>
    <property type="molecule type" value="Genomic_DNA"/>
</dbReference>
<dbReference type="PANTHER" id="PTHR33450:SF4">
    <property type="entry name" value="OS04G0665666 PROTEIN"/>
    <property type="match status" value="1"/>
</dbReference>
<name>A0A0B2QSG8_GLYSO</name>
<accession>A0A0B2QSG8</accession>
<dbReference type="Pfam" id="PF05553">
    <property type="entry name" value="DUF761"/>
    <property type="match status" value="1"/>
</dbReference>
<dbReference type="InterPro" id="IPR008480">
    <property type="entry name" value="DUF761_pln"/>
</dbReference>
<dbReference type="PANTHER" id="PTHR33450">
    <property type="entry name" value="EMB|CAB67623.1-RELATED"/>
    <property type="match status" value="1"/>
</dbReference>
<proteinExistence type="predicted"/>
<reference evidence="2 3" key="2">
    <citation type="submission" date="2018-09" db="EMBL/GenBank/DDBJ databases">
        <title>A high-quality reference genome of wild soybean provides a powerful tool to mine soybean genomes.</title>
        <authorList>
            <person name="Xie M."/>
            <person name="Chung C.Y.L."/>
            <person name="Li M.-W."/>
            <person name="Wong F.-L."/>
            <person name="Chan T.-F."/>
            <person name="Lam H.-M."/>
        </authorList>
    </citation>
    <scope>NUCLEOTIDE SEQUENCE [LARGE SCALE GENOMIC DNA]</scope>
    <source>
        <strain evidence="3">cv. W05</strain>
        <tissue evidence="2">Hypocotyl of etiolated seedlings</tissue>
    </source>
</reference>
<evidence type="ECO:0000313" key="1">
    <source>
        <dbReference type="EMBL" id="KHN24601.1"/>
    </source>
</evidence>